<evidence type="ECO:0008006" key="3">
    <source>
        <dbReference type="Google" id="ProtNLM"/>
    </source>
</evidence>
<keyword evidence="2" id="KW-1185">Reference proteome</keyword>
<name>A0A5R9JCB6_9PROT</name>
<gene>
    <name evidence="1" type="ORF">FE263_07570</name>
</gene>
<dbReference type="AlphaFoldDB" id="A0A5R9JCB6"/>
<protein>
    <recommendedName>
        <fullName evidence="3">Lipoprotein</fullName>
    </recommendedName>
</protein>
<reference evidence="1 2" key="1">
    <citation type="submission" date="2019-05" db="EMBL/GenBank/DDBJ databases">
        <authorList>
            <person name="Pankratov T."/>
            <person name="Grouzdev D."/>
        </authorList>
    </citation>
    <scope>NUCLEOTIDE SEQUENCE [LARGE SCALE GENOMIC DNA]</scope>
    <source>
        <strain evidence="1 2">KEBCLARHB70R</strain>
    </source>
</reference>
<sequence>MRSARVMSTMGRAIVVVSMTGLLAGCFSSSGGSAPARPVYVIMPSGAKVPACTDGTAPPCPN</sequence>
<proteinExistence type="predicted"/>
<dbReference type="EMBL" id="VCDI01000002">
    <property type="protein sequence ID" value="TLU73261.1"/>
    <property type="molecule type" value="Genomic_DNA"/>
</dbReference>
<accession>A0A5R9JCB6</accession>
<evidence type="ECO:0000313" key="2">
    <source>
        <dbReference type="Proteomes" id="UP000305654"/>
    </source>
</evidence>
<dbReference type="RefSeq" id="WP_138325342.1">
    <property type="nucleotide sequence ID" value="NZ_VCDI01000002.1"/>
</dbReference>
<dbReference type="PROSITE" id="PS51257">
    <property type="entry name" value="PROKAR_LIPOPROTEIN"/>
    <property type="match status" value="1"/>
</dbReference>
<comment type="caution">
    <text evidence="1">The sequence shown here is derived from an EMBL/GenBank/DDBJ whole genome shotgun (WGS) entry which is preliminary data.</text>
</comment>
<organism evidence="1 2">
    <name type="scientific">Lichenicoccus roseus</name>
    <dbReference type="NCBI Taxonomy" id="2683649"/>
    <lineage>
        <taxon>Bacteria</taxon>
        <taxon>Pseudomonadati</taxon>
        <taxon>Pseudomonadota</taxon>
        <taxon>Alphaproteobacteria</taxon>
        <taxon>Acetobacterales</taxon>
        <taxon>Acetobacteraceae</taxon>
        <taxon>Lichenicoccus</taxon>
    </lineage>
</organism>
<evidence type="ECO:0000313" key="1">
    <source>
        <dbReference type="EMBL" id="TLU73261.1"/>
    </source>
</evidence>
<dbReference type="Proteomes" id="UP000305654">
    <property type="component" value="Unassembled WGS sequence"/>
</dbReference>